<evidence type="ECO:0000256" key="6">
    <source>
        <dbReference type="PROSITE-ProRule" id="PRU00024"/>
    </source>
</evidence>
<evidence type="ECO:0000256" key="5">
    <source>
        <dbReference type="ARBA" id="ARBA00023242"/>
    </source>
</evidence>
<dbReference type="PROSITE" id="PS50119">
    <property type="entry name" value="ZF_BBOX"/>
    <property type="match status" value="1"/>
</dbReference>
<evidence type="ECO:0000259" key="10">
    <source>
        <dbReference type="PROSITE" id="PS51017"/>
    </source>
</evidence>
<dbReference type="PANTHER" id="PTHR31874">
    <property type="entry name" value="CCT MOTIF FAMILY PROTEIN, EXPRESSED"/>
    <property type="match status" value="1"/>
</dbReference>
<feature type="region of interest" description="Disordered" evidence="8">
    <location>
        <begin position="79"/>
        <end position="134"/>
    </location>
</feature>
<dbReference type="InterPro" id="IPR010402">
    <property type="entry name" value="CCT_domain"/>
</dbReference>
<dbReference type="CDD" id="cd19821">
    <property type="entry name" value="Bbox1_BBX-like"/>
    <property type="match status" value="1"/>
</dbReference>
<feature type="compositionally biased region" description="Basic residues" evidence="8">
    <location>
        <begin position="102"/>
        <end position="111"/>
    </location>
</feature>
<keyword evidence="12" id="KW-1185">Reference proteome</keyword>
<dbReference type="PANTHER" id="PTHR31874:SF1">
    <property type="entry name" value="ZINC FINGER PROTEIN CONSTANS-LIKE 6"/>
    <property type="match status" value="1"/>
</dbReference>
<protein>
    <submittedName>
        <fullName evidence="11">Uncharacterized protein</fullName>
    </submittedName>
</protein>
<evidence type="ECO:0000313" key="11">
    <source>
        <dbReference type="EMBL" id="CAK9259772.1"/>
    </source>
</evidence>
<evidence type="ECO:0000259" key="9">
    <source>
        <dbReference type="PROSITE" id="PS50119"/>
    </source>
</evidence>
<keyword evidence="3" id="KW-0479">Metal-binding</keyword>
<dbReference type="InterPro" id="IPR052453">
    <property type="entry name" value="CONSTANS-like_ZF"/>
</dbReference>
<accession>A0ABP0VZZ9</accession>
<dbReference type="SMART" id="SM00336">
    <property type="entry name" value="BBOX"/>
    <property type="match status" value="1"/>
</dbReference>
<evidence type="ECO:0000256" key="7">
    <source>
        <dbReference type="PROSITE-ProRule" id="PRU00357"/>
    </source>
</evidence>
<dbReference type="InterPro" id="IPR049808">
    <property type="entry name" value="CONSTANS-like_Bbox1"/>
</dbReference>
<evidence type="ECO:0000256" key="2">
    <source>
        <dbReference type="ARBA" id="ARBA00010024"/>
    </source>
</evidence>
<sequence>MTMKSQCTEARKIRSSNSSAATAAMAIAGRSTRACDVCGVQRAHWYCAADEAFLCENCDGGVHNANAVALRHERVRLAPNGTPTAKLPRHSSTSQCHLSKASSKRSRSSRPHAHDRDPLSKLCKSSKNSEGVHDGRKLDLKVELVDQFCELSDEPVEELSQGSLRLDEGKQFVVPDFFQDCLDSGVDIDCTVSLIIGNWSSSTGFLGGDIPRLVIDEAFDAIDVDYGLNFDVAIGGAGADDALDAGNHGRDGDAEGRGCFNSTTSSVGCGSSFSSRVDRRQQSWPDLERIDPARIFASTSKEEEDVTKQQLLQRPEKMKKDAEEILKCSLEDLRHVPSLRLDYDDVLNAWSDRGALWTDAKLNPQTVPGEEFLNSDAPPDVDSVRETGEDGSLWTNEPTGPRKARVLRYKEKRRTRLFSNKIRYHVRKLNAERRPRMKGRFVKRMHLSS</sequence>
<feature type="region of interest" description="Disordered" evidence="8">
    <location>
        <begin position="369"/>
        <end position="400"/>
    </location>
</feature>
<keyword evidence="5 7" id="KW-0539">Nucleus</keyword>
<evidence type="ECO:0000256" key="1">
    <source>
        <dbReference type="ARBA" id="ARBA00004123"/>
    </source>
</evidence>
<keyword evidence="4" id="KW-0862">Zinc</keyword>
<dbReference type="Pfam" id="PF00643">
    <property type="entry name" value="zf-B_box"/>
    <property type="match status" value="1"/>
</dbReference>
<evidence type="ECO:0000256" key="4">
    <source>
        <dbReference type="ARBA" id="ARBA00022833"/>
    </source>
</evidence>
<evidence type="ECO:0000256" key="3">
    <source>
        <dbReference type="ARBA" id="ARBA00022723"/>
    </source>
</evidence>
<proteinExistence type="inferred from homology"/>
<feature type="domain" description="B box-type" evidence="9">
    <location>
        <begin position="30"/>
        <end position="77"/>
    </location>
</feature>
<comment type="subcellular location">
    <subcellularLocation>
        <location evidence="1 7">Nucleus</location>
    </subcellularLocation>
</comment>
<feature type="domain" description="CCT" evidence="10">
    <location>
        <begin position="402"/>
        <end position="444"/>
    </location>
</feature>
<dbReference type="EMBL" id="OZ020107">
    <property type="protein sequence ID" value="CAK9259772.1"/>
    <property type="molecule type" value="Genomic_DNA"/>
</dbReference>
<dbReference type="InterPro" id="IPR000315">
    <property type="entry name" value="Znf_B-box"/>
</dbReference>
<dbReference type="Pfam" id="PF06203">
    <property type="entry name" value="CCT"/>
    <property type="match status" value="1"/>
</dbReference>
<dbReference type="PROSITE" id="PS51017">
    <property type="entry name" value="CCT"/>
    <property type="match status" value="1"/>
</dbReference>
<dbReference type="Proteomes" id="UP001497444">
    <property type="component" value="Chromosome 12"/>
</dbReference>
<evidence type="ECO:0000313" key="12">
    <source>
        <dbReference type="Proteomes" id="UP001497444"/>
    </source>
</evidence>
<keyword evidence="6" id="KW-0863">Zinc-finger</keyword>
<evidence type="ECO:0000256" key="8">
    <source>
        <dbReference type="SAM" id="MobiDB-lite"/>
    </source>
</evidence>
<organism evidence="11 12">
    <name type="scientific">Sphagnum jensenii</name>
    <dbReference type="NCBI Taxonomy" id="128206"/>
    <lineage>
        <taxon>Eukaryota</taxon>
        <taxon>Viridiplantae</taxon>
        <taxon>Streptophyta</taxon>
        <taxon>Embryophyta</taxon>
        <taxon>Bryophyta</taxon>
        <taxon>Sphagnophytina</taxon>
        <taxon>Sphagnopsida</taxon>
        <taxon>Sphagnales</taxon>
        <taxon>Sphagnaceae</taxon>
        <taxon>Sphagnum</taxon>
    </lineage>
</organism>
<comment type="similarity">
    <text evidence="2">Belongs to the CONSTANS family.</text>
</comment>
<name>A0ABP0VZZ9_9BRYO</name>
<reference evidence="11" key="1">
    <citation type="submission" date="2024-02" db="EMBL/GenBank/DDBJ databases">
        <authorList>
            <consortium name="ELIXIR-Norway"/>
            <consortium name="Elixir Norway"/>
        </authorList>
    </citation>
    <scope>NUCLEOTIDE SEQUENCE</scope>
</reference>
<gene>
    <name evidence="11" type="ORF">CSSPJE1EN1_LOCUS5250</name>
</gene>